<evidence type="ECO:0000313" key="1">
    <source>
        <dbReference type="EMBL" id="GBG21255.1"/>
    </source>
</evidence>
<dbReference type="Proteomes" id="UP000245124">
    <property type="component" value="Unassembled WGS sequence"/>
</dbReference>
<dbReference type="OrthoDB" id="9851984at2"/>
<evidence type="ECO:0000313" key="2">
    <source>
        <dbReference type="Proteomes" id="UP000245124"/>
    </source>
</evidence>
<dbReference type="AlphaFoldDB" id="A0A2R5FSH6"/>
<proteinExistence type="predicted"/>
<reference evidence="1 2" key="1">
    <citation type="submission" date="2017-06" db="EMBL/GenBank/DDBJ databases">
        <title>Genome sequencing of cyanobaciteial culture collection at National Institute for Environmental Studies (NIES).</title>
        <authorList>
            <person name="Hirose Y."/>
            <person name="Shimura Y."/>
            <person name="Fujisawa T."/>
            <person name="Nakamura Y."/>
            <person name="Kawachi M."/>
        </authorList>
    </citation>
    <scope>NUCLEOTIDE SEQUENCE [LARGE SCALE GENOMIC DNA]</scope>
    <source>
        <strain evidence="1 2">NIES-4072</strain>
    </source>
</reference>
<sequence>MDLRKFHTNLFVDDSNESSEWEWIADLSDEAEFLENLRYWQIARYKFNQTYQERQKAEGRGQKGFISSPNARTFWATKGSQGFKTPTKFSIWWLPFRRGQNPLLNGTFCLLPPAFCLLQLVSLDSDYQVSFLDFLCITDSIFNIYRWATPESFYELTGLVLCLLSIQKKYILHKQNPDRVALISELPQDLLEDILKAHTTLQKRFSSTKLNPTINA</sequence>
<protein>
    <submittedName>
        <fullName evidence="1">Uncharacterized protein</fullName>
    </submittedName>
</protein>
<dbReference type="RefSeq" id="WP_109011187.1">
    <property type="nucleotide sequence ID" value="NZ_BDUD01000001.1"/>
</dbReference>
<comment type="caution">
    <text evidence="1">The sequence shown here is derived from an EMBL/GenBank/DDBJ whole genome shotgun (WGS) entry which is preliminary data.</text>
</comment>
<dbReference type="EMBL" id="BDUD01000001">
    <property type="protein sequence ID" value="GBG21255.1"/>
    <property type="molecule type" value="Genomic_DNA"/>
</dbReference>
<gene>
    <name evidence="1" type="ORF">NIES4072_49390</name>
</gene>
<keyword evidence="2" id="KW-1185">Reference proteome</keyword>
<organism evidence="1 2">
    <name type="scientific">Nostoc commune NIES-4072</name>
    <dbReference type="NCBI Taxonomy" id="2005467"/>
    <lineage>
        <taxon>Bacteria</taxon>
        <taxon>Bacillati</taxon>
        <taxon>Cyanobacteriota</taxon>
        <taxon>Cyanophyceae</taxon>
        <taxon>Nostocales</taxon>
        <taxon>Nostocaceae</taxon>
        <taxon>Nostoc</taxon>
    </lineage>
</organism>
<accession>A0A2R5FSH6</accession>
<name>A0A2R5FSH6_NOSCO</name>